<dbReference type="PROSITE" id="PS50110">
    <property type="entry name" value="RESPONSE_REGULATORY"/>
    <property type="match status" value="1"/>
</dbReference>
<proteinExistence type="predicted"/>
<dbReference type="PANTHER" id="PTHR44591:SF25">
    <property type="entry name" value="CHEMOTAXIS TWO-COMPONENT RESPONSE REGULATOR"/>
    <property type="match status" value="1"/>
</dbReference>
<dbReference type="OrthoDB" id="9800897at2"/>
<feature type="modified residue" description="4-aspartylphosphate" evidence="2">
    <location>
        <position position="56"/>
    </location>
</feature>
<dbReference type="PANTHER" id="PTHR44591">
    <property type="entry name" value="STRESS RESPONSE REGULATOR PROTEIN 1"/>
    <property type="match status" value="1"/>
</dbReference>
<reference evidence="4 5" key="1">
    <citation type="submission" date="2019-06" db="EMBL/GenBank/DDBJ databases">
        <title>YIM 131921 draft genome.</title>
        <authorList>
            <person name="Jiang L."/>
        </authorList>
    </citation>
    <scope>NUCLEOTIDE SEQUENCE [LARGE SCALE GENOMIC DNA]</scope>
    <source>
        <strain evidence="4 5">YIM 131921</strain>
    </source>
</reference>
<protein>
    <submittedName>
        <fullName evidence="4">Response regulator</fullName>
    </submittedName>
</protein>
<evidence type="ECO:0000256" key="1">
    <source>
        <dbReference type="ARBA" id="ARBA00022553"/>
    </source>
</evidence>
<dbReference type="InterPro" id="IPR001789">
    <property type="entry name" value="Sig_transdc_resp-reg_receiver"/>
</dbReference>
<keyword evidence="1 2" id="KW-0597">Phosphoprotein</keyword>
<feature type="domain" description="Response regulatory" evidence="3">
    <location>
        <begin position="7"/>
        <end position="124"/>
    </location>
</feature>
<dbReference type="SUPFAM" id="SSF52172">
    <property type="entry name" value="CheY-like"/>
    <property type="match status" value="1"/>
</dbReference>
<dbReference type="Pfam" id="PF00072">
    <property type="entry name" value="Response_reg"/>
    <property type="match status" value="1"/>
</dbReference>
<keyword evidence="5" id="KW-1185">Reference proteome</keyword>
<gene>
    <name evidence="4" type="ORF">FHG66_19275</name>
</gene>
<organism evidence="4 5">
    <name type="scientific">Rubellimicrobium rubrum</name>
    <dbReference type="NCBI Taxonomy" id="2585369"/>
    <lineage>
        <taxon>Bacteria</taxon>
        <taxon>Pseudomonadati</taxon>
        <taxon>Pseudomonadota</taxon>
        <taxon>Alphaproteobacteria</taxon>
        <taxon>Rhodobacterales</taxon>
        <taxon>Roseobacteraceae</taxon>
        <taxon>Rubellimicrobium</taxon>
    </lineage>
</organism>
<dbReference type="Proteomes" id="UP000305887">
    <property type="component" value="Unassembled WGS sequence"/>
</dbReference>
<evidence type="ECO:0000313" key="4">
    <source>
        <dbReference type="EMBL" id="TNC46227.1"/>
    </source>
</evidence>
<name>A0A5C4MMJ8_9RHOB</name>
<comment type="caution">
    <text evidence="4">The sequence shown here is derived from an EMBL/GenBank/DDBJ whole genome shotgun (WGS) entry which is preliminary data.</text>
</comment>
<dbReference type="SMART" id="SM00448">
    <property type="entry name" value="REC"/>
    <property type="match status" value="1"/>
</dbReference>
<evidence type="ECO:0000313" key="5">
    <source>
        <dbReference type="Proteomes" id="UP000305887"/>
    </source>
</evidence>
<accession>A0A5C4MMJ8</accession>
<dbReference type="RefSeq" id="WP_139078680.1">
    <property type="nucleotide sequence ID" value="NZ_VDFU01000039.1"/>
</dbReference>
<dbReference type="EMBL" id="VDFU01000039">
    <property type="protein sequence ID" value="TNC46227.1"/>
    <property type="molecule type" value="Genomic_DNA"/>
</dbReference>
<evidence type="ECO:0000259" key="3">
    <source>
        <dbReference type="PROSITE" id="PS50110"/>
    </source>
</evidence>
<dbReference type="GO" id="GO:0000160">
    <property type="term" value="P:phosphorelay signal transduction system"/>
    <property type="evidence" value="ECO:0007669"/>
    <property type="project" value="InterPro"/>
</dbReference>
<sequence>MTDRARRVLVVDDSALVRRWVRHVLEPAGFAIEEALNGIEALEKALGGGFDLIVVDVNMPRMDGMTFLRSLRRQPLPVGGTPALVASTENGPQDREAARRAGANFYLVKPLDEEILRSHVAALAGAPAWTP</sequence>
<dbReference type="InterPro" id="IPR050595">
    <property type="entry name" value="Bact_response_regulator"/>
</dbReference>
<dbReference type="AlphaFoldDB" id="A0A5C4MMJ8"/>
<dbReference type="InterPro" id="IPR011006">
    <property type="entry name" value="CheY-like_superfamily"/>
</dbReference>
<dbReference type="Gene3D" id="3.40.50.2300">
    <property type="match status" value="1"/>
</dbReference>
<evidence type="ECO:0000256" key="2">
    <source>
        <dbReference type="PROSITE-ProRule" id="PRU00169"/>
    </source>
</evidence>